<dbReference type="Proteomes" id="UP001168902">
    <property type="component" value="Unassembled WGS sequence"/>
</dbReference>
<name>A0ABT8UYL8_9GAMM</name>
<accession>A0ABT8UYL8</accession>
<feature type="compositionally biased region" description="Basic and acidic residues" evidence="1">
    <location>
        <begin position="14"/>
        <end position="27"/>
    </location>
</feature>
<evidence type="ECO:0000256" key="1">
    <source>
        <dbReference type="SAM" id="MobiDB-lite"/>
    </source>
</evidence>
<sequence>MQQIIKGTEPTELTEYKRKNPTHRYDDLGDDPEQIRLAIRQACLDEQAYLCTYCCRQIGSKDHDCMNEHILPRQHYPQHSFDFNNIVASCTTKGCCDDAKENQEISISPLSPRCETEFKFNISGTITGLTNDAKQTIDVLKLGDSLQQNQKLVDIRKQAIANFLFSQSTTIDDLVEDDELLTLLIEDLQQITEGKLQPFAPIITKALKNWINGNK</sequence>
<dbReference type="EMBL" id="JAUMJH010000015">
    <property type="protein sequence ID" value="MDO3657061.1"/>
    <property type="molecule type" value="Genomic_DNA"/>
</dbReference>
<comment type="caution">
    <text evidence="2">The sequence shown here is derived from an EMBL/GenBank/DDBJ whole genome shotgun (WGS) entry which is preliminary data.</text>
</comment>
<reference evidence="2 3" key="1">
    <citation type="submission" date="2023-07" db="EMBL/GenBank/DDBJ databases">
        <title>A novel proteolytic Acinetobacter species.</title>
        <authorList>
            <person name="Nemec A."/>
            <person name="Radolfova-Krizova L."/>
        </authorList>
    </citation>
    <scope>NUCLEOTIDE SEQUENCE [LARGE SCALE GENOMIC DNA]</scope>
    <source>
        <strain evidence="2 3">NIPH 1865</strain>
    </source>
</reference>
<proteinExistence type="predicted"/>
<keyword evidence="3" id="KW-1185">Reference proteome</keyword>
<evidence type="ECO:0000313" key="2">
    <source>
        <dbReference type="EMBL" id="MDO3657061.1"/>
    </source>
</evidence>
<organism evidence="2 3">
    <name type="scientific">Acinetobacter genomosp. 15BJ</name>
    <dbReference type="NCBI Taxonomy" id="106651"/>
    <lineage>
        <taxon>Bacteria</taxon>
        <taxon>Pseudomonadati</taxon>
        <taxon>Pseudomonadota</taxon>
        <taxon>Gammaproteobacteria</taxon>
        <taxon>Moraxellales</taxon>
        <taxon>Moraxellaceae</taxon>
        <taxon>Acinetobacter</taxon>
    </lineage>
</organism>
<gene>
    <name evidence="2" type="ORF">Q3V53_07570</name>
</gene>
<feature type="region of interest" description="Disordered" evidence="1">
    <location>
        <begin position="1"/>
        <end position="29"/>
    </location>
</feature>
<evidence type="ECO:0008006" key="4">
    <source>
        <dbReference type="Google" id="ProtNLM"/>
    </source>
</evidence>
<evidence type="ECO:0000313" key="3">
    <source>
        <dbReference type="Proteomes" id="UP001168902"/>
    </source>
</evidence>
<dbReference type="RefSeq" id="WP_275573372.1">
    <property type="nucleotide sequence ID" value="NZ_JAUMJH010000015.1"/>
</dbReference>
<protein>
    <recommendedName>
        <fullName evidence="4">TIGR02646 family protein</fullName>
    </recommendedName>
</protein>